<dbReference type="Gene3D" id="3.30.70.330">
    <property type="match status" value="1"/>
</dbReference>
<dbReference type="SMART" id="SM00360">
    <property type="entry name" value="RRM"/>
    <property type="match status" value="1"/>
</dbReference>
<sequence>MGSSSEEYAAFREKVRRTIYVDNMSPLVTESVVKASFNQFGNVSSVQFIPTYLEPKTMARAALVEMEDSKQARDIIADMETHPLMILGMPRPVRARPAEIEMFDDRPRKPGRRIQCRWLEPKDPDFEVAQKIKQVVNRHAAEASFLLEQQLAHEAKLANQQVETLKANYKKFRLIDGLNEDGAVKRLAEFYKMPVSDP</sequence>
<dbReference type="GO" id="GO:1902290">
    <property type="term" value="P:positive regulation of defense response to oomycetes"/>
    <property type="evidence" value="ECO:0007669"/>
    <property type="project" value="EnsemblPlants"/>
</dbReference>
<dbReference type="InterPro" id="IPR012677">
    <property type="entry name" value="Nucleotide-bd_a/b_plait_sf"/>
</dbReference>
<dbReference type="GO" id="GO:0003723">
    <property type="term" value="F:RNA binding"/>
    <property type="evidence" value="ECO:0007669"/>
    <property type="project" value="UniProtKB-UniRule"/>
</dbReference>
<comment type="caution">
    <text evidence="3">The sequence shown here is derived from an EMBL/GenBank/DDBJ whole genome shotgun (WGS) entry which is preliminary data.</text>
</comment>
<dbReference type="Pfam" id="PF00076">
    <property type="entry name" value="RRM_1"/>
    <property type="match status" value="1"/>
</dbReference>
<keyword evidence="1" id="KW-0694">RNA-binding</keyword>
<dbReference type="GO" id="GO:0006396">
    <property type="term" value="P:RNA processing"/>
    <property type="evidence" value="ECO:0007669"/>
    <property type="project" value="EnsemblPlants"/>
</dbReference>
<organism evidence="3 4">
    <name type="scientific">Olea europaea subsp. europaea</name>
    <dbReference type="NCBI Taxonomy" id="158383"/>
    <lineage>
        <taxon>Eukaryota</taxon>
        <taxon>Viridiplantae</taxon>
        <taxon>Streptophyta</taxon>
        <taxon>Embryophyta</taxon>
        <taxon>Tracheophyta</taxon>
        <taxon>Spermatophyta</taxon>
        <taxon>Magnoliopsida</taxon>
        <taxon>eudicotyledons</taxon>
        <taxon>Gunneridae</taxon>
        <taxon>Pentapetalae</taxon>
        <taxon>asterids</taxon>
        <taxon>lamiids</taxon>
        <taxon>Lamiales</taxon>
        <taxon>Oleaceae</taxon>
        <taxon>Oleeae</taxon>
        <taxon>Olea</taxon>
    </lineage>
</organism>
<dbReference type="Gramene" id="OE9A065339T1">
    <property type="protein sequence ID" value="OE9A065339C1"/>
    <property type="gene ID" value="OE9A065339"/>
</dbReference>
<evidence type="ECO:0000259" key="2">
    <source>
        <dbReference type="PROSITE" id="PS50102"/>
    </source>
</evidence>
<evidence type="ECO:0000313" key="4">
    <source>
        <dbReference type="Proteomes" id="UP000594638"/>
    </source>
</evidence>
<dbReference type="GO" id="GO:0040029">
    <property type="term" value="P:epigenetic regulation of gene expression"/>
    <property type="evidence" value="ECO:0007669"/>
    <property type="project" value="EnsemblPlants"/>
</dbReference>
<keyword evidence="4" id="KW-1185">Reference proteome</keyword>
<dbReference type="AlphaFoldDB" id="A0A8S0PU63"/>
<dbReference type="PANTHER" id="PTHR36309:SF1">
    <property type="entry name" value="RNA-BINDING (RRM_RBD_RNP MOTIFS) FAMILY PROTEIN"/>
    <property type="match status" value="1"/>
</dbReference>
<dbReference type="GO" id="GO:0005634">
    <property type="term" value="C:nucleus"/>
    <property type="evidence" value="ECO:0007669"/>
    <property type="project" value="EnsemblPlants"/>
</dbReference>
<reference evidence="3 4" key="1">
    <citation type="submission" date="2019-12" db="EMBL/GenBank/DDBJ databases">
        <authorList>
            <person name="Alioto T."/>
            <person name="Alioto T."/>
            <person name="Gomez Garrido J."/>
        </authorList>
    </citation>
    <scope>NUCLEOTIDE SEQUENCE [LARGE SCALE GENOMIC DNA]</scope>
</reference>
<dbReference type="EMBL" id="CACTIH010000173">
    <property type="protein sequence ID" value="CAA2956079.1"/>
    <property type="molecule type" value="Genomic_DNA"/>
</dbReference>
<dbReference type="SUPFAM" id="SSF54928">
    <property type="entry name" value="RNA-binding domain, RBD"/>
    <property type="match status" value="1"/>
</dbReference>
<evidence type="ECO:0000313" key="3">
    <source>
        <dbReference type="EMBL" id="CAA2956079.1"/>
    </source>
</evidence>
<feature type="domain" description="RRM" evidence="2">
    <location>
        <begin position="17"/>
        <end position="100"/>
    </location>
</feature>
<name>A0A8S0PU63_OLEEU</name>
<protein>
    <submittedName>
        <fullName evidence="3">Paraspeckle component 1</fullName>
    </submittedName>
</protein>
<dbReference type="OrthoDB" id="1913496at2759"/>
<dbReference type="InterPro" id="IPR000504">
    <property type="entry name" value="RRM_dom"/>
</dbReference>
<dbReference type="InterPro" id="IPR035979">
    <property type="entry name" value="RBD_domain_sf"/>
</dbReference>
<dbReference type="CDD" id="cd00590">
    <property type="entry name" value="RRM_SF"/>
    <property type="match status" value="1"/>
</dbReference>
<dbReference type="Proteomes" id="UP000594638">
    <property type="component" value="Unassembled WGS sequence"/>
</dbReference>
<dbReference type="GO" id="GO:0032991">
    <property type="term" value="C:protein-containing complex"/>
    <property type="evidence" value="ECO:0007669"/>
    <property type="project" value="EnsemblPlants"/>
</dbReference>
<dbReference type="Gramene" id="OE9A065339T2">
    <property type="protein sequence ID" value="OE9A065339C2"/>
    <property type="gene ID" value="OE9A065339"/>
</dbReference>
<dbReference type="GO" id="GO:0060147">
    <property type="term" value="P:regulation of post-transcriptional gene silencing"/>
    <property type="evidence" value="ECO:0007669"/>
    <property type="project" value="EnsemblPlants"/>
</dbReference>
<dbReference type="PROSITE" id="PS50102">
    <property type="entry name" value="RRM"/>
    <property type="match status" value="1"/>
</dbReference>
<evidence type="ECO:0000256" key="1">
    <source>
        <dbReference type="PROSITE-ProRule" id="PRU00176"/>
    </source>
</evidence>
<accession>A0A8S0PU63</accession>
<gene>
    <name evidence="3" type="ORF">OLEA9_A065339</name>
</gene>
<proteinExistence type="predicted"/>
<dbReference type="PANTHER" id="PTHR36309">
    <property type="entry name" value="RNA-BINDING (RRM/RBD/RNP MOTIFS) FAMILY PROTEIN"/>
    <property type="match status" value="1"/>
</dbReference>
<dbReference type="InterPro" id="IPR053316">
    <property type="entry name" value="Epigenetic_reg_gene_expr"/>
</dbReference>